<gene>
    <name evidence="4" type="ORF">GGE31_000708</name>
    <name evidence="3" type="ORF">GGE33_001077</name>
    <name evidence="5" type="ORF">GGE35_000706</name>
</gene>
<accession>A0A7W6Y2M6</accession>
<dbReference type="Proteomes" id="UP000576087">
    <property type="component" value="Unassembled WGS sequence"/>
</dbReference>
<keyword evidence="7" id="KW-1185">Reference proteome</keyword>
<dbReference type="Proteomes" id="UP000520770">
    <property type="component" value="Unassembled WGS sequence"/>
</dbReference>
<evidence type="ECO:0000313" key="7">
    <source>
        <dbReference type="Proteomes" id="UP000524535"/>
    </source>
</evidence>
<evidence type="ECO:0000256" key="1">
    <source>
        <dbReference type="SAM" id="MobiDB-lite"/>
    </source>
</evidence>
<feature type="region of interest" description="Disordered" evidence="1">
    <location>
        <begin position="1"/>
        <end position="22"/>
    </location>
</feature>
<dbReference type="EMBL" id="JACIGY010000001">
    <property type="protein sequence ID" value="MBB4410237.1"/>
    <property type="molecule type" value="Genomic_DNA"/>
</dbReference>
<evidence type="ECO:0000313" key="6">
    <source>
        <dbReference type="Proteomes" id="UP000520770"/>
    </source>
</evidence>
<name>A0A7W6Y2M6_9HYPH</name>
<dbReference type="EMBL" id="JACIGW010000001">
    <property type="protein sequence ID" value="MBB4347369.1"/>
    <property type="molecule type" value="Genomic_DNA"/>
</dbReference>
<evidence type="ECO:0000313" key="4">
    <source>
        <dbReference type="EMBL" id="MBB4410237.1"/>
    </source>
</evidence>
<evidence type="ECO:0000259" key="2">
    <source>
        <dbReference type="Pfam" id="PF10908"/>
    </source>
</evidence>
<dbReference type="AlphaFoldDB" id="A0A7W6Y2M6"/>
<feature type="region of interest" description="Disordered" evidence="1">
    <location>
        <begin position="278"/>
        <end position="317"/>
    </location>
</feature>
<dbReference type="RefSeq" id="WP_246435741.1">
    <property type="nucleotide sequence ID" value="NZ_JACIGW010000001.1"/>
</dbReference>
<reference evidence="6 7" key="1">
    <citation type="submission" date="2020-08" db="EMBL/GenBank/DDBJ databases">
        <title>Genomic Encyclopedia of Type Strains, Phase IV (KMG-V): Genome sequencing to study the core and pangenomes of soil and plant-associated prokaryotes.</title>
        <authorList>
            <person name="Whitman W."/>
        </authorList>
    </citation>
    <scope>NUCLEOTIDE SEQUENCE [LARGE SCALE GENOMIC DNA]</scope>
    <source>
        <strain evidence="4 7">SEMIA 444</strain>
        <strain evidence="3 6">SEMIA 448</strain>
        <strain evidence="5 8">SEMIA 452</strain>
    </source>
</reference>
<evidence type="ECO:0000313" key="3">
    <source>
        <dbReference type="EMBL" id="MBB4347369.1"/>
    </source>
</evidence>
<evidence type="ECO:0000313" key="5">
    <source>
        <dbReference type="EMBL" id="MBB4444924.1"/>
    </source>
</evidence>
<protein>
    <recommendedName>
        <fullName evidence="2">Tlde1 domain-containing protein</fullName>
    </recommendedName>
</protein>
<organism evidence="5 8">
    <name type="scientific">Aliirhizobium cellulosilyticum</name>
    <dbReference type="NCBI Taxonomy" id="393664"/>
    <lineage>
        <taxon>Bacteria</taxon>
        <taxon>Pseudomonadati</taxon>
        <taxon>Pseudomonadota</taxon>
        <taxon>Alphaproteobacteria</taxon>
        <taxon>Hyphomicrobiales</taxon>
        <taxon>Rhizobiaceae</taxon>
        <taxon>Aliirhizobium</taxon>
    </lineage>
</organism>
<evidence type="ECO:0000313" key="8">
    <source>
        <dbReference type="Proteomes" id="UP000576087"/>
    </source>
</evidence>
<dbReference type="Proteomes" id="UP000524535">
    <property type="component" value="Unassembled WGS sequence"/>
</dbReference>
<dbReference type="Pfam" id="PF10908">
    <property type="entry name" value="Tlde1_dom"/>
    <property type="match status" value="1"/>
</dbReference>
<comment type="caution">
    <text evidence="5">The sequence shown here is derived from an EMBL/GenBank/DDBJ whole genome shotgun (WGS) entry which is preliminary data.</text>
</comment>
<dbReference type="EMBL" id="JACIHM010000001">
    <property type="protein sequence ID" value="MBB4444924.1"/>
    <property type="molecule type" value="Genomic_DNA"/>
</dbReference>
<proteinExistence type="predicted"/>
<feature type="domain" description="Tlde1" evidence="2">
    <location>
        <begin position="341"/>
        <end position="444"/>
    </location>
</feature>
<feature type="compositionally biased region" description="Basic residues" evidence="1">
    <location>
        <begin position="10"/>
        <end position="22"/>
    </location>
</feature>
<dbReference type="InterPro" id="IPR021225">
    <property type="entry name" value="Tlde1_dom"/>
</dbReference>
<sequence length="468" mass="49385">MVRRVEASTKRNKVSKRPAKRKHGRSIFMNMAIGIGLTASALIGASAITVATAVKPARDMHFQTALLSPAVAGEHLTRDRADRTLDVAKFSRLPGQSLAEAKGSRLAGAEAAALEALRPEGSTVSQALHHAMAKAARKVENEQQFAALTTRRPAATAIRSALAQAMEDTVLVAPRGDSAMPDMIQDAENVTNVAALKDMKPVEMASLDTSDSDDATVSSPSVEITQDVVALAVPPAADIYALPKAGPLPVIRPAAGMRGDDAKPAVRANALAAIASVAPQKPSKPAGDDKPTVLAFAKPDNPMREEPESPAAPSPKWPGLGTKVAIYDITNGVVHMPNGTKLEAHSGIGSMRDNPKFTHVKMRGPTPPGTYKLSMRESLFHGVAAIRLTPTDGKPPQGRTGLLAHSFLLRVRGDSHGCVAFADYDRFLKAFQRGEITHMIIVPKWDGKRPGSGSGGGFMAKLFGNNDA</sequence>